<reference evidence="2 3" key="1">
    <citation type="submission" date="2018-07" db="EMBL/GenBank/DDBJ databases">
        <title>Whole Genome Shotgun Sequence of Streptomyces spongiicola strain 531S.</title>
        <authorList>
            <person name="Dohra H."/>
            <person name="Kodani S."/>
        </authorList>
    </citation>
    <scope>NUCLEOTIDE SEQUENCE [LARGE SCALE GENOMIC DNA]</scope>
    <source>
        <strain evidence="2 3">531S</strain>
    </source>
</reference>
<evidence type="ECO:0000313" key="2">
    <source>
        <dbReference type="EMBL" id="GBQ04377.1"/>
    </source>
</evidence>
<accession>A0A388T635</accession>
<dbReference type="EMBL" id="BGZL01000037">
    <property type="protein sequence ID" value="GBQ04377.1"/>
    <property type="molecule type" value="Genomic_DNA"/>
</dbReference>
<comment type="caution">
    <text evidence="2">The sequence shown here is derived from an EMBL/GenBank/DDBJ whole genome shotgun (WGS) entry which is preliminary data.</text>
</comment>
<sequence length="67" mass="7313">MSNTADSISAHEDNAEQVYLTHGEGDLSGTAAPSRPTWKASSSRRPRLQRGQRYSSSEGSESNCGWR</sequence>
<dbReference type="Proteomes" id="UP000265354">
    <property type="component" value="Unassembled WGS sequence"/>
</dbReference>
<feature type="compositionally biased region" description="Polar residues" evidence="1">
    <location>
        <begin position="52"/>
        <end position="67"/>
    </location>
</feature>
<evidence type="ECO:0000313" key="3">
    <source>
        <dbReference type="Proteomes" id="UP000265354"/>
    </source>
</evidence>
<evidence type="ECO:0000256" key="1">
    <source>
        <dbReference type="SAM" id="MobiDB-lite"/>
    </source>
</evidence>
<dbReference type="AlphaFoldDB" id="A0A388T635"/>
<protein>
    <submittedName>
        <fullName evidence="2">Uncharacterized protein</fullName>
    </submittedName>
</protein>
<gene>
    <name evidence="2" type="ORF">SSP531S_58710</name>
</gene>
<feature type="region of interest" description="Disordered" evidence="1">
    <location>
        <begin position="1"/>
        <end position="67"/>
    </location>
</feature>
<proteinExistence type="predicted"/>
<organism evidence="2 3">
    <name type="scientific">Streptomyces spongiicola</name>
    <dbReference type="NCBI Taxonomy" id="1690221"/>
    <lineage>
        <taxon>Bacteria</taxon>
        <taxon>Bacillati</taxon>
        <taxon>Actinomycetota</taxon>
        <taxon>Actinomycetes</taxon>
        <taxon>Kitasatosporales</taxon>
        <taxon>Streptomycetaceae</taxon>
        <taxon>Streptomyces</taxon>
    </lineage>
</organism>
<name>A0A388T635_9ACTN</name>